<name>A0A6A4RIF4_9RHOB</name>
<dbReference type="EMBL" id="WSFO01000003">
    <property type="protein sequence ID" value="KAE9630951.1"/>
    <property type="molecule type" value="Genomic_DNA"/>
</dbReference>
<sequence>MTIKLIAAASLVLNLSVCSANAGGPQSPRIEPEVFQPQRESKNQVFILLALLLLVALAINSGGSAGAALPVVPPI</sequence>
<gene>
    <name evidence="3" type="ORF">GP644_06945</name>
</gene>
<evidence type="ECO:0000313" key="3">
    <source>
        <dbReference type="EMBL" id="KAE9630951.1"/>
    </source>
</evidence>
<dbReference type="Proteomes" id="UP000441586">
    <property type="component" value="Unassembled WGS sequence"/>
</dbReference>
<accession>A0A6A4RIF4</accession>
<protein>
    <submittedName>
        <fullName evidence="3">Uncharacterized protein</fullName>
    </submittedName>
</protein>
<proteinExistence type="predicted"/>
<evidence type="ECO:0000256" key="2">
    <source>
        <dbReference type="SAM" id="SignalP"/>
    </source>
</evidence>
<keyword evidence="2" id="KW-0732">Signal</keyword>
<feature type="signal peptide" evidence="2">
    <location>
        <begin position="1"/>
        <end position="22"/>
    </location>
</feature>
<feature type="transmembrane region" description="Helical" evidence="1">
    <location>
        <begin position="46"/>
        <end position="72"/>
    </location>
</feature>
<keyword evidence="1" id="KW-0472">Membrane</keyword>
<keyword evidence="1" id="KW-0812">Transmembrane</keyword>
<reference evidence="3 4" key="1">
    <citation type="submission" date="2019-12" db="EMBL/GenBank/DDBJ databases">
        <authorList>
            <person name="Zhang Y.-J."/>
        </authorList>
    </citation>
    <scope>NUCLEOTIDE SEQUENCE [LARGE SCALE GENOMIC DNA]</scope>
    <source>
        <strain evidence="3 4">H18S-6</strain>
    </source>
</reference>
<comment type="caution">
    <text evidence="3">The sequence shown here is derived from an EMBL/GenBank/DDBJ whole genome shotgun (WGS) entry which is preliminary data.</text>
</comment>
<feature type="chain" id="PRO_5025395647" evidence="2">
    <location>
        <begin position="23"/>
        <end position="75"/>
    </location>
</feature>
<organism evidence="3 4">
    <name type="scientific">Parasedimentitalea maritima</name>
    <dbReference type="NCBI Taxonomy" id="2578117"/>
    <lineage>
        <taxon>Bacteria</taxon>
        <taxon>Pseudomonadati</taxon>
        <taxon>Pseudomonadota</taxon>
        <taxon>Alphaproteobacteria</taxon>
        <taxon>Rhodobacterales</taxon>
        <taxon>Paracoccaceae</taxon>
        <taxon>Parasedimentitalea</taxon>
    </lineage>
</organism>
<keyword evidence="1" id="KW-1133">Transmembrane helix</keyword>
<dbReference type="AlphaFoldDB" id="A0A6A4RIF4"/>
<evidence type="ECO:0000313" key="4">
    <source>
        <dbReference type="Proteomes" id="UP000441586"/>
    </source>
</evidence>
<evidence type="ECO:0000256" key="1">
    <source>
        <dbReference type="SAM" id="Phobius"/>
    </source>
</evidence>
<dbReference type="RefSeq" id="WP_158978194.1">
    <property type="nucleotide sequence ID" value="NZ_WSFO01000003.1"/>
</dbReference>